<reference evidence="2 3" key="1">
    <citation type="submission" date="2019-10" db="EMBL/GenBank/DDBJ databases">
        <title>Muricauda olearia CL-SS4 JCM15563 genome.</title>
        <authorList>
            <person name="Liu L."/>
        </authorList>
    </citation>
    <scope>NUCLEOTIDE SEQUENCE [LARGE SCALE GENOMIC DNA]</scope>
    <source>
        <strain evidence="2 3">CL-SS4</strain>
    </source>
</reference>
<sequence length="432" mass="49139">MKLVYALSVTLLVSCNQKPKENKGPEVAEPEEKTVHLEPVVDHGETTLGFKEAMALIKTKQIPQIDTTNFDRFIDEDDISEINDKALGIEGIYPDFHDEGSNYRAMDLYRLELSPSFHTVVVTYRKGDHEMESTLINYDFEGNIIDHQLVAYDEIAEGMSRVESRISADKLTVNHIFWSEKKEIEQKEYSIHGDGIIEAMDSRTLSETLAEYTLVLSILDELRIHPLAVDMSLVTAKAMPQYPGGEIMVIPEIVDEGEHYFELNRHIVIANAHTGEITHRFFESAKTNQWVSDAIVLKEIKIDTAPYHVTEAKRAFGIRVYYYGMSHANPYENETLSLFVESGQSLQKILSNYSVMEYGGEWDTDCLGQFLRTEKLLIPSAEQTNGWFDFLVKSKITETINEEDKSGECISKETTSTKTSGLKFNGEEYKNE</sequence>
<evidence type="ECO:0008006" key="4">
    <source>
        <dbReference type="Google" id="ProtNLM"/>
    </source>
</evidence>
<dbReference type="EMBL" id="WELG01000001">
    <property type="protein sequence ID" value="KAB7531168.1"/>
    <property type="molecule type" value="Genomic_DNA"/>
</dbReference>
<feature type="compositionally biased region" description="Polar residues" evidence="1">
    <location>
        <begin position="412"/>
        <end position="422"/>
    </location>
</feature>
<proteinExistence type="predicted"/>
<name>A0A6I1E0N4_9FLAO</name>
<dbReference type="AlphaFoldDB" id="A0A6I1E0N4"/>
<comment type="caution">
    <text evidence="2">The sequence shown here is derived from an EMBL/GenBank/DDBJ whole genome shotgun (WGS) entry which is preliminary data.</text>
</comment>
<dbReference type="RefSeq" id="WP_152131000.1">
    <property type="nucleotide sequence ID" value="NZ_WELG01000001.1"/>
</dbReference>
<accession>A0A6I1E0N4</accession>
<dbReference type="OrthoDB" id="1187902at2"/>
<gene>
    <name evidence="2" type="ORF">F8C76_06645</name>
</gene>
<dbReference type="Proteomes" id="UP000429785">
    <property type="component" value="Unassembled WGS sequence"/>
</dbReference>
<evidence type="ECO:0000313" key="3">
    <source>
        <dbReference type="Proteomes" id="UP000429785"/>
    </source>
</evidence>
<organism evidence="2 3">
    <name type="scientific">Flagellimonas olearia</name>
    <dbReference type="NCBI Taxonomy" id="552546"/>
    <lineage>
        <taxon>Bacteria</taxon>
        <taxon>Pseudomonadati</taxon>
        <taxon>Bacteroidota</taxon>
        <taxon>Flavobacteriia</taxon>
        <taxon>Flavobacteriales</taxon>
        <taxon>Flavobacteriaceae</taxon>
        <taxon>Flagellimonas</taxon>
    </lineage>
</organism>
<evidence type="ECO:0000313" key="2">
    <source>
        <dbReference type="EMBL" id="KAB7531168.1"/>
    </source>
</evidence>
<dbReference type="PROSITE" id="PS51257">
    <property type="entry name" value="PROKAR_LIPOPROTEIN"/>
    <property type="match status" value="1"/>
</dbReference>
<protein>
    <recommendedName>
        <fullName evidence="4">Lipoprotein</fullName>
    </recommendedName>
</protein>
<evidence type="ECO:0000256" key="1">
    <source>
        <dbReference type="SAM" id="MobiDB-lite"/>
    </source>
</evidence>
<feature type="region of interest" description="Disordered" evidence="1">
    <location>
        <begin position="403"/>
        <end position="432"/>
    </location>
</feature>